<evidence type="ECO:0000313" key="1">
    <source>
        <dbReference type="EMBL" id="RXH41308.1"/>
    </source>
</evidence>
<accession>A0A4Q0SRL0</accession>
<organism evidence="1 2">
    <name type="scientific">Bradyrhizobium zhanjiangense</name>
    <dbReference type="NCBI Taxonomy" id="1325107"/>
    <lineage>
        <taxon>Bacteria</taxon>
        <taxon>Pseudomonadati</taxon>
        <taxon>Pseudomonadota</taxon>
        <taxon>Alphaproteobacteria</taxon>
        <taxon>Hyphomicrobiales</taxon>
        <taxon>Nitrobacteraceae</taxon>
        <taxon>Bradyrhizobium</taxon>
    </lineage>
</organism>
<dbReference type="EMBL" id="LBJM01000020">
    <property type="protein sequence ID" value="RXH41308.1"/>
    <property type="molecule type" value="Genomic_DNA"/>
</dbReference>
<name>A0A4Q0SRL0_9BRAD</name>
<dbReference type="AlphaFoldDB" id="A0A4Q0SRL0"/>
<gene>
    <name evidence="1" type="ORF">XH94_08985</name>
</gene>
<reference evidence="1 2" key="1">
    <citation type="submission" date="2015-04" db="EMBL/GenBank/DDBJ databases">
        <title>Comparative genomics of rhizobia nodulating Arachis hypogaea in China.</title>
        <authorList>
            <person name="Li Y."/>
        </authorList>
    </citation>
    <scope>NUCLEOTIDE SEQUENCE [LARGE SCALE GENOMIC DNA]</scope>
    <source>
        <strain evidence="1 2">CCBAU 51787</strain>
    </source>
</reference>
<evidence type="ECO:0000313" key="2">
    <source>
        <dbReference type="Proteomes" id="UP000290565"/>
    </source>
</evidence>
<dbReference type="Proteomes" id="UP000290565">
    <property type="component" value="Unassembled WGS sequence"/>
</dbReference>
<protein>
    <submittedName>
        <fullName evidence="1">Uncharacterized protein</fullName>
    </submittedName>
</protein>
<comment type="caution">
    <text evidence="1">The sequence shown here is derived from an EMBL/GenBank/DDBJ whole genome shotgun (WGS) entry which is preliminary data.</text>
</comment>
<sequence>MLWSVIMKASALKAAVAELESLPLGTTNDRFREMQSGKLISKGEPGRYGGVTMTNSDRVNALLACIFDPPRGQSRVAYVKRFRRFELSLATYNPLRSKLSFEDNARAAFQFIEGLGIMFEDLGHALDGIVGSMRTDAFAVWEAGVHANVAAEFHGDHTVSVMVDRPQANNYAIFKFEPAKASAPTERAIERIIRFNRIVFEKLAANDETAPDQG</sequence>
<proteinExistence type="predicted"/>